<name>A0A6I2UEE5_9FIRM</name>
<proteinExistence type="predicted"/>
<dbReference type="InterPro" id="IPR003760">
    <property type="entry name" value="PnrA-like"/>
</dbReference>
<dbReference type="GeneID" id="96779021"/>
<organism evidence="4 5">
    <name type="scientific">Anaerovibrio slackiae</name>
    <dbReference type="NCBI Taxonomy" id="2652309"/>
    <lineage>
        <taxon>Bacteria</taxon>
        <taxon>Bacillati</taxon>
        <taxon>Bacillota</taxon>
        <taxon>Negativicutes</taxon>
        <taxon>Selenomonadales</taxon>
        <taxon>Selenomonadaceae</taxon>
        <taxon>Anaerovibrio</taxon>
    </lineage>
</organism>
<dbReference type="Gene3D" id="3.40.50.2300">
    <property type="match status" value="2"/>
</dbReference>
<protein>
    <submittedName>
        <fullName evidence="4">BMP family ABC transporter substrate-binding protein</fullName>
    </submittedName>
</protein>
<gene>
    <name evidence="4" type="ORF">FYJ84_08830</name>
</gene>
<accession>A0A6I2UEE5</accession>
<evidence type="ECO:0000313" key="4">
    <source>
        <dbReference type="EMBL" id="MSU09087.1"/>
    </source>
</evidence>
<dbReference type="CDD" id="cd19963">
    <property type="entry name" value="PBP1_BMP-like"/>
    <property type="match status" value="1"/>
</dbReference>
<dbReference type="Pfam" id="PF02608">
    <property type="entry name" value="Bmp"/>
    <property type="match status" value="1"/>
</dbReference>
<keyword evidence="2" id="KW-0812">Transmembrane</keyword>
<evidence type="ECO:0000313" key="5">
    <source>
        <dbReference type="Proteomes" id="UP000433181"/>
    </source>
</evidence>
<feature type="domain" description="ABC transporter substrate-binding protein PnrA-like" evidence="3">
    <location>
        <begin position="45"/>
        <end position="320"/>
    </location>
</feature>
<evidence type="ECO:0000256" key="1">
    <source>
        <dbReference type="ARBA" id="ARBA00022729"/>
    </source>
</evidence>
<keyword evidence="1" id="KW-0732">Signal</keyword>
<reference evidence="4 5" key="1">
    <citation type="submission" date="2019-08" db="EMBL/GenBank/DDBJ databases">
        <title>In-depth cultivation of the pig gut microbiome towards novel bacterial diversity and tailored functional studies.</title>
        <authorList>
            <person name="Wylensek D."/>
            <person name="Hitch T.C.A."/>
            <person name="Clavel T."/>
        </authorList>
    </citation>
    <scope>NUCLEOTIDE SEQUENCE [LARGE SCALE GENOMIC DNA]</scope>
    <source>
        <strain evidence="4 5">WCA-693-APC-5D-A</strain>
    </source>
</reference>
<dbReference type="InterPro" id="IPR052910">
    <property type="entry name" value="ABC-Purine-Binding"/>
</dbReference>
<dbReference type="RefSeq" id="WP_154407255.1">
    <property type="nucleotide sequence ID" value="NZ_VUNR01000016.1"/>
</dbReference>
<keyword evidence="5" id="KW-1185">Reference proteome</keyword>
<dbReference type="EMBL" id="VUNR01000016">
    <property type="protein sequence ID" value="MSU09087.1"/>
    <property type="molecule type" value="Genomic_DNA"/>
</dbReference>
<dbReference type="PROSITE" id="PS51257">
    <property type="entry name" value="PROKAR_LIPOPROTEIN"/>
    <property type="match status" value="1"/>
</dbReference>
<dbReference type="AlphaFoldDB" id="A0A6I2UEE5"/>
<keyword evidence="2" id="KW-0472">Membrane</keyword>
<sequence length="377" mass="42414">MEKGWLQKQLGIIIGVVACVCVFALLHYDSVLDTEKVDVDKRLYHVGVILDSSIMDRGWNQAHYEGFLAATQELGVQIHYKDYISDDQVEQAGEELIAEGCREIFGTSFGYTDGMKALAEKHPDIYFFHGSGVETMENMSTYFGRMYQARYLSGVVAGLCTKTNHVGYVAAIPIVEVIRGINAFTLGVRSVNPEAVVHVRWSGSWDDSEKEKAVANKLLDEFPIDLITYHQNSDVISFEAAKRGIRSVGYHYDNVGEHNGSMVTAAVWNWKKLYIKLIKDCIDGRFHSRQYYLGMDDQVVDIAPVFDGVLNEEQKQVVQSARQRLAEGNWDVFYGPVYDQSGTRRIRDGETLSDKGLLHDMNWLVQGTEGKIGDGNE</sequence>
<comment type="caution">
    <text evidence="4">The sequence shown here is derived from an EMBL/GenBank/DDBJ whole genome shotgun (WGS) entry which is preliminary data.</text>
</comment>
<evidence type="ECO:0000256" key="2">
    <source>
        <dbReference type="SAM" id="Phobius"/>
    </source>
</evidence>
<evidence type="ECO:0000259" key="3">
    <source>
        <dbReference type="Pfam" id="PF02608"/>
    </source>
</evidence>
<keyword evidence="2" id="KW-1133">Transmembrane helix</keyword>
<dbReference type="PANTHER" id="PTHR43208:SF1">
    <property type="entry name" value="ABC TRANSPORTER SUBSTRATE-BINDING PROTEIN"/>
    <property type="match status" value="1"/>
</dbReference>
<feature type="transmembrane region" description="Helical" evidence="2">
    <location>
        <begin position="12"/>
        <end position="28"/>
    </location>
</feature>
<dbReference type="PANTHER" id="PTHR43208">
    <property type="entry name" value="ABC TRANSPORTER SUBSTRATE-BINDING PROTEIN"/>
    <property type="match status" value="1"/>
</dbReference>
<dbReference type="GO" id="GO:0005886">
    <property type="term" value="C:plasma membrane"/>
    <property type="evidence" value="ECO:0007669"/>
    <property type="project" value="InterPro"/>
</dbReference>
<dbReference type="Proteomes" id="UP000433181">
    <property type="component" value="Unassembled WGS sequence"/>
</dbReference>